<dbReference type="EMBL" id="GGEC01069064">
    <property type="protein sequence ID" value="MBX49548.1"/>
    <property type="molecule type" value="Transcribed_RNA"/>
</dbReference>
<reference evidence="1" key="1">
    <citation type="submission" date="2018-02" db="EMBL/GenBank/DDBJ databases">
        <title>Rhizophora mucronata_Transcriptome.</title>
        <authorList>
            <person name="Meera S.P."/>
            <person name="Sreeshan A."/>
            <person name="Augustine A."/>
        </authorList>
    </citation>
    <scope>NUCLEOTIDE SEQUENCE</scope>
    <source>
        <tissue evidence="1">Leaf</tissue>
    </source>
</reference>
<evidence type="ECO:0000313" key="1">
    <source>
        <dbReference type="EMBL" id="MBX49548.1"/>
    </source>
</evidence>
<dbReference type="AlphaFoldDB" id="A0A2P2P477"/>
<sequence length="46" mass="5277">MTYLSFNRGRLCSEGGMVLDPKVEIWDSYSGNRFFCHGTIPQCRFG</sequence>
<name>A0A2P2P477_RHIMU</name>
<protein>
    <submittedName>
        <fullName evidence="1">Uncharacterized protein</fullName>
    </submittedName>
</protein>
<proteinExistence type="predicted"/>
<organism evidence="1">
    <name type="scientific">Rhizophora mucronata</name>
    <name type="common">Asiatic mangrove</name>
    <dbReference type="NCBI Taxonomy" id="61149"/>
    <lineage>
        <taxon>Eukaryota</taxon>
        <taxon>Viridiplantae</taxon>
        <taxon>Streptophyta</taxon>
        <taxon>Embryophyta</taxon>
        <taxon>Tracheophyta</taxon>
        <taxon>Spermatophyta</taxon>
        <taxon>Magnoliopsida</taxon>
        <taxon>eudicotyledons</taxon>
        <taxon>Gunneridae</taxon>
        <taxon>Pentapetalae</taxon>
        <taxon>rosids</taxon>
        <taxon>fabids</taxon>
        <taxon>Malpighiales</taxon>
        <taxon>Rhizophoraceae</taxon>
        <taxon>Rhizophora</taxon>
    </lineage>
</organism>
<accession>A0A2P2P477</accession>